<evidence type="ECO:0000313" key="2">
    <source>
        <dbReference type="EMBL" id="MFC7602564.1"/>
    </source>
</evidence>
<feature type="domain" description="DUF397" evidence="1">
    <location>
        <begin position="9"/>
        <end position="62"/>
    </location>
</feature>
<reference evidence="3" key="1">
    <citation type="journal article" date="2019" name="Int. J. Syst. Evol. Microbiol.">
        <title>The Global Catalogue of Microorganisms (GCM) 10K type strain sequencing project: providing services to taxonomists for standard genome sequencing and annotation.</title>
        <authorList>
            <consortium name="The Broad Institute Genomics Platform"/>
            <consortium name="The Broad Institute Genome Sequencing Center for Infectious Disease"/>
            <person name="Wu L."/>
            <person name="Ma J."/>
        </authorList>
    </citation>
    <scope>NUCLEOTIDE SEQUENCE [LARGE SCALE GENOMIC DNA]</scope>
    <source>
        <strain evidence="3">JCM 10083</strain>
    </source>
</reference>
<dbReference type="Proteomes" id="UP001596514">
    <property type="component" value="Unassembled WGS sequence"/>
</dbReference>
<name>A0ABW2T2J7_9ACTN</name>
<dbReference type="RefSeq" id="WP_343972199.1">
    <property type="nucleotide sequence ID" value="NZ_BAAAGK010000091.1"/>
</dbReference>
<gene>
    <name evidence="2" type="ORF">ACFQVD_20890</name>
</gene>
<dbReference type="InterPro" id="IPR007278">
    <property type="entry name" value="DUF397"/>
</dbReference>
<protein>
    <submittedName>
        <fullName evidence="2">DUF397 domain-containing protein</fullName>
    </submittedName>
</protein>
<dbReference type="EMBL" id="JBHTEE010000001">
    <property type="protein sequence ID" value="MFC7602564.1"/>
    <property type="molecule type" value="Genomic_DNA"/>
</dbReference>
<accession>A0ABW2T2J7</accession>
<sequence>MNKIDLPDAAWYKSSQSDGQNNCVEVAMLAQRYVAVRDSKDKNGPALIFAAGQWETFIRGVKGGFFGLD</sequence>
<evidence type="ECO:0000259" key="1">
    <source>
        <dbReference type="Pfam" id="PF04149"/>
    </source>
</evidence>
<evidence type="ECO:0000313" key="3">
    <source>
        <dbReference type="Proteomes" id="UP001596514"/>
    </source>
</evidence>
<proteinExistence type="predicted"/>
<organism evidence="2 3">
    <name type="scientific">Streptosporangium amethystogenes subsp. fukuiense</name>
    <dbReference type="NCBI Taxonomy" id="698418"/>
    <lineage>
        <taxon>Bacteria</taxon>
        <taxon>Bacillati</taxon>
        <taxon>Actinomycetota</taxon>
        <taxon>Actinomycetes</taxon>
        <taxon>Streptosporangiales</taxon>
        <taxon>Streptosporangiaceae</taxon>
        <taxon>Streptosporangium</taxon>
    </lineage>
</organism>
<dbReference type="Pfam" id="PF04149">
    <property type="entry name" value="DUF397"/>
    <property type="match status" value="1"/>
</dbReference>
<keyword evidence="3" id="KW-1185">Reference proteome</keyword>
<comment type="caution">
    <text evidence="2">The sequence shown here is derived from an EMBL/GenBank/DDBJ whole genome shotgun (WGS) entry which is preliminary data.</text>
</comment>